<proteinExistence type="predicted"/>
<dbReference type="AlphaFoldDB" id="A0A1Z3HLT4"/>
<accession>A0A1Z3HLT4</accession>
<evidence type="ECO:0000313" key="2">
    <source>
        <dbReference type="Proteomes" id="UP000191901"/>
    </source>
</evidence>
<dbReference type="RefSeq" id="WP_137455070.1">
    <property type="nucleotide sequence ID" value="NZ_CP021983.2"/>
</dbReference>
<dbReference type="EMBL" id="CP021983">
    <property type="protein sequence ID" value="ASC71236.1"/>
    <property type="molecule type" value="Genomic_DNA"/>
</dbReference>
<dbReference type="OrthoDB" id="163809at2"/>
<dbReference type="STRING" id="1641165.XM38_15240"/>
<keyword evidence="2" id="KW-1185">Reference proteome</keyword>
<sequence>MKSNGLNLVLTIVTVLLMVGYGQPVMGCTQHFPAETSPSDTVMRAPLETPVQLGHQQGALIESETIRVEFLEITADSRCPSDVVCIQAGQVTARLRVSLASEESTVQDVISLTLGAAAGDQAMAKFDSYTIELIEVDPYPVSTEEIAPSQYVVTIVVSEA</sequence>
<organism evidence="1 2">
    <name type="scientific">Halomicronema hongdechloris C2206</name>
    <dbReference type="NCBI Taxonomy" id="1641165"/>
    <lineage>
        <taxon>Bacteria</taxon>
        <taxon>Bacillati</taxon>
        <taxon>Cyanobacteriota</taxon>
        <taxon>Cyanophyceae</taxon>
        <taxon>Nodosilineales</taxon>
        <taxon>Nodosilineaceae</taxon>
        <taxon>Halomicronema</taxon>
    </lineage>
</organism>
<evidence type="ECO:0000313" key="1">
    <source>
        <dbReference type="EMBL" id="ASC71236.1"/>
    </source>
</evidence>
<reference evidence="1 2" key="1">
    <citation type="journal article" date="2016" name="Biochim. Biophys. Acta">
        <title>Characterization of red-shifted phycobilisomes isolated from the chlorophyll f-containing cyanobacterium Halomicronema hongdechloris.</title>
        <authorList>
            <person name="Li Y."/>
            <person name="Lin Y."/>
            <person name="Garvey C.J."/>
            <person name="Birch D."/>
            <person name="Corkery R.W."/>
            <person name="Loughlin P.C."/>
            <person name="Scheer H."/>
            <person name="Willows R.D."/>
            <person name="Chen M."/>
        </authorList>
    </citation>
    <scope>NUCLEOTIDE SEQUENCE [LARGE SCALE GENOMIC DNA]</scope>
    <source>
        <strain evidence="1 2">C2206</strain>
    </source>
</reference>
<gene>
    <name evidence="1" type="ORF">XM38_021880</name>
</gene>
<dbReference type="KEGG" id="hhg:XM38_021880"/>
<protein>
    <submittedName>
        <fullName evidence="1">Uncharacterized protein</fullName>
    </submittedName>
</protein>
<dbReference type="Proteomes" id="UP000191901">
    <property type="component" value="Chromosome"/>
</dbReference>
<name>A0A1Z3HLT4_9CYAN</name>